<evidence type="ECO:0000313" key="2">
    <source>
        <dbReference type="EMBL" id="MBB6037755.1"/>
    </source>
</evidence>
<sequence>MTGPGELFEDYVRFIYQMLLEAQGKNIVVTRRAPVTDNRGNTYNIDVFYEFIVAGVQHRVAIECKDTQRPVERDDVIAFAGKLLDMPSTIGVFISRNGFQQGARKYLEDHGILYYSDTDLPSFADSLAAKVKAVALPGKDAVGQPFWGLMEIADGAITGSWWLMPDGSGAMPLFFSRPHAEQFWQHALSSAGNVCIRGIEQSTLWLLITCARDEERAFMTVRPFEQNGKLLFRAEQWTAAELGEEFVHERS</sequence>
<comment type="caution">
    <text evidence="2">The sequence shown here is derived from an EMBL/GenBank/DDBJ whole genome shotgun (WGS) entry which is preliminary data.</text>
</comment>
<gene>
    <name evidence="2" type="ORF">HNR73_005633</name>
</gene>
<name>A0A841FNT3_9ACTN</name>
<keyword evidence="3" id="KW-1185">Reference proteome</keyword>
<dbReference type="GO" id="GO:0009307">
    <property type="term" value="P:DNA restriction-modification system"/>
    <property type="evidence" value="ECO:0007669"/>
    <property type="project" value="InterPro"/>
</dbReference>
<evidence type="ECO:0000259" key="1">
    <source>
        <dbReference type="Pfam" id="PF04471"/>
    </source>
</evidence>
<dbReference type="AlphaFoldDB" id="A0A841FNT3"/>
<dbReference type="InterPro" id="IPR007560">
    <property type="entry name" value="Restrct_endonuc_IV_Mrr"/>
</dbReference>
<proteinExistence type="predicted"/>
<reference evidence="2 3" key="1">
    <citation type="submission" date="2020-08" db="EMBL/GenBank/DDBJ databases">
        <title>Genomic Encyclopedia of Type Strains, Phase IV (KMG-IV): sequencing the most valuable type-strain genomes for metagenomic binning, comparative biology and taxonomic classification.</title>
        <authorList>
            <person name="Goeker M."/>
        </authorList>
    </citation>
    <scope>NUCLEOTIDE SEQUENCE [LARGE SCALE GENOMIC DNA]</scope>
    <source>
        <strain evidence="2 3">YIM 65646</strain>
    </source>
</reference>
<dbReference type="InterPro" id="IPR011856">
    <property type="entry name" value="tRNA_endonuc-like_dom_sf"/>
</dbReference>
<dbReference type="GO" id="GO:0004519">
    <property type="term" value="F:endonuclease activity"/>
    <property type="evidence" value="ECO:0007669"/>
    <property type="project" value="InterPro"/>
</dbReference>
<organism evidence="2 3">
    <name type="scientific">Phytomonospora endophytica</name>
    <dbReference type="NCBI Taxonomy" id="714109"/>
    <lineage>
        <taxon>Bacteria</taxon>
        <taxon>Bacillati</taxon>
        <taxon>Actinomycetota</taxon>
        <taxon>Actinomycetes</taxon>
        <taxon>Micromonosporales</taxon>
        <taxon>Micromonosporaceae</taxon>
        <taxon>Phytomonospora</taxon>
    </lineage>
</organism>
<feature type="domain" description="Restriction endonuclease type IV Mrr" evidence="1">
    <location>
        <begin position="19"/>
        <end position="112"/>
    </location>
</feature>
<dbReference type="EMBL" id="JACHGT010000013">
    <property type="protein sequence ID" value="MBB6037755.1"/>
    <property type="molecule type" value="Genomic_DNA"/>
</dbReference>
<evidence type="ECO:0000313" key="3">
    <source>
        <dbReference type="Proteomes" id="UP000548476"/>
    </source>
</evidence>
<dbReference type="Proteomes" id="UP000548476">
    <property type="component" value="Unassembled WGS sequence"/>
</dbReference>
<accession>A0A841FNT3</accession>
<dbReference type="Gene3D" id="3.40.1350.10">
    <property type="match status" value="1"/>
</dbReference>
<dbReference type="GO" id="GO:0003677">
    <property type="term" value="F:DNA binding"/>
    <property type="evidence" value="ECO:0007669"/>
    <property type="project" value="InterPro"/>
</dbReference>
<dbReference type="SUPFAM" id="SSF52980">
    <property type="entry name" value="Restriction endonuclease-like"/>
    <property type="match status" value="1"/>
</dbReference>
<dbReference type="InterPro" id="IPR011335">
    <property type="entry name" value="Restrct_endonuc-II-like"/>
</dbReference>
<dbReference type="RefSeq" id="WP_184790563.1">
    <property type="nucleotide sequence ID" value="NZ_BONT01000054.1"/>
</dbReference>
<dbReference type="Pfam" id="PF04471">
    <property type="entry name" value="Mrr_cat"/>
    <property type="match status" value="1"/>
</dbReference>
<protein>
    <recommendedName>
        <fullName evidence="1">Restriction endonuclease type IV Mrr domain-containing protein</fullName>
    </recommendedName>
</protein>